<comment type="caution">
    <text evidence="2">The sequence shown here is derived from an EMBL/GenBank/DDBJ whole genome shotgun (WGS) entry which is preliminary data.</text>
</comment>
<dbReference type="PANTHER" id="PTHR48100">
    <property type="entry name" value="BROAD-SPECIFICITY PHOSPHATASE YOR283W-RELATED"/>
    <property type="match status" value="1"/>
</dbReference>
<gene>
    <name evidence="2" type="ORF">Bfra_006133</name>
</gene>
<dbReference type="AlphaFoldDB" id="A0A8H6AST1"/>
<reference evidence="2 3" key="1">
    <citation type="journal article" date="2020" name="Phytopathology">
        <title>A high-quality genome resource of Botrytis fragariae, a new and rapidly spreading fungal pathogen causing strawberry gray mold in the U.S.A.</title>
        <authorList>
            <person name="Wu Y."/>
            <person name="Saski C.A."/>
            <person name="Schnabel G."/>
            <person name="Xiao S."/>
            <person name="Hu M."/>
        </authorList>
    </citation>
    <scope>NUCLEOTIDE SEQUENCE [LARGE SCALE GENOMIC DNA]</scope>
    <source>
        <strain evidence="2 3">BVB16</strain>
    </source>
</reference>
<organism evidence="2 3">
    <name type="scientific">Botrytis fragariae</name>
    <dbReference type="NCBI Taxonomy" id="1964551"/>
    <lineage>
        <taxon>Eukaryota</taxon>
        <taxon>Fungi</taxon>
        <taxon>Dikarya</taxon>
        <taxon>Ascomycota</taxon>
        <taxon>Pezizomycotina</taxon>
        <taxon>Leotiomycetes</taxon>
        <taxon>Helotiales</taxon>
        <taxon>Sclerotiniaceae</taxon>
        <taxon>Botrytis</taxon>
    </lineage>
</organism>
<dbReference type="OrthoDB" id="496981at2759"/>
<dbReference type="SUPFAM" id="SSF53254">
    <property type="entry name" value="Phosphoglycerate mutase-like"/>
    <property type="match status" value="1"/>
</dbReference>
<dbReference type="InterPro" id="IPR013078">
    <property type="entry name" value="His_Pase_superF_clade-1"/>
</dbReference>
<evidence type="ECO:0000256" key="1">
    <source>
        <dbReference type="SAM" id="SignalP"/>
    </source>
</evidence>
<name>A0A8H6AST1_9HELO</name>
<dbReference type="PANTHER" id="PTHR48100:SF32">
    <property type="entry name" value="ANCHORED PROTEIN, PUTATIVE (AFU_ORTHOLOGUE AFUA_1G10590)-RELATED"/>
    <property type="match status" value="1"/>
</dbReference>
<keyword evidence="3" id="KW-1185">Reference proteome</keyword>
<dbReference type="InterPro" id="IPR029033">
    <property type="entry name" value="His_PPase_superfam"/>
</dbReference>
<accession>A0A8H6AST1</accession>
<dbReference type="Pfam" id="PF00300">
    <property type="entry name" value="His_Phos_1"/>
    <property type="match status" value="1"/>
</dbReference>
<protein>
    <submittedName>
        <fullName evidence="2">Putative gpi anchored protein</fullName>
    </submittedName>
</protein>
<dbReference type="RefSeq" id="XP_037191716.1">
    <property type="nucleotide sequence ID" value="XM_037336506.1"/>
</dbReference>
<dbReference type="InterPro" id="IPR050275">
    <property type="entry name" value="PGM_Phosphatase"/>
</dbReference>
<sequence>MLSLTVCLGFLSVVGAIPGAQFPHATPAPYYDARSNSGSHDKSWINYTAVPGFFLQDEATTVPSTFDYTQWNFGLLNRTYPTDSRVSKNASQWERFEKYVTSLNKNAKKNVNYKVLFMGRHGEGWHNAAETYYGTPACYYSEMDGNATVTWADAHLDPNGITQAQKASNYWLSRIQLQNIPLPQSYYTSPLYRCLQTSNITFSTLPLPKSRPFKPLVKELLREGISGHTCDRRSNRTFIHESFPSYKIEKGFAENDPFWKALEGEVSIDQDIRSKKVLDDVFGSDDHTWLSITSHSGEIASILRGMSSLSLFLNFYLGLSGFRMGGISLDAFFDAEIVRWRRTQTSLVKNVQSNPACSLGVTLIHHFATFIPRYQTVLTPYHAVLHHQVFSLVTGSIIPVLVKAETISGSPTSTSSLPSSSQHGYLIRWKKKKTFEEKL</sequence>
<dbReference type="Gene3D" id="3.40.50.1240">
    <property type="entry name" value="Phosphoglycerate mutase-like"/>
    <property type="match status" value="1"/>
</dbReference>
<dbReference type="GeneID" id="59260198"/>
<dbReference type="Proteomes" id="UP000531561">
    <property type="component" value="Unassembled WGS sequence"/>
</dbReference>
<evidence type="ECO:0000313" key="2">
    <source>
        <dbReference type="EMBL" id="KAF5872770.1"/>
    </source>
</evidence>
<dbReference type="GO" id="GO:0016791">
    <property type="term" value="F:phosphatase activity"/>
    <property type="evidence" value="ECO:0007669"/>
    <property type="project" value="TreeGrafter"/>
</dbReference>
<dbReference type="GO" id="GO:0005737">
    <property type="term" value="C:cytoplasm"/>
    <property type="evidence" value="ECO:0007669"/>
    <property type="project" value="TreeGrafter"/>
</dbReference>
<feature type="chain" id="PRO_5034740350" evidence="1">
    <location>
        <begin position="17"/>
        <end position="439"/>
    </location>
</feature>
<dbReference type="EMBL" id="JABFCT010000010">
    <property type="protein sequence ID" value="KAF5872770.1"/>
    <property type="molecule type" value="Genomic_DNA"/>
</dbReference>
<evidence type="ECO:0000313" key="3">
    <source>
        <dbReference type="Proteomes" id="UP000531561"/>
    </source>
</evidence>
<feature type="signal peptide" evidence="1">
    <location>
        <begin position="1"/>
        <end position="16"/>
    </location>
</feature>
<keyword evidence="1" id="KW-0732">Signal</keyword>
<dbReference type="SMART" id="SM00855">
    <property type="entry name" value="PGAM"/>
    <property type="match status" value="1"/>
</dbReference>
<proteinExistence type="predicted"/>
<dbReference type="CDD" id="cd07067">
    <property type="entry name" value="HP_PGM_like"/>
    <property type="match status" value="1"/>
</dbReference>